<keyword evidence="7 10" id="KW-0067">ATP-binding</keyword>
<evidence type="ECO:0000256" key="3">
    <source>
        <dbReference type="ARBA" id="ARBA00022763"/>
    </source>
</evidence>
<comment type="subunit">
    <text evidence="10">Heterodimer of AddA and RexB.</text>
</comment>
<keyword evidence="1 10" id="KW-0540">Nuclease</keyword>
<keyword evidence="9 10" id="KW-0234">DNA repair</keyword>
<evidence type="ECO:0000256" key="9">
    <source>
        <dbReference type="ARBA" id="ARBA00023204"/>
    </source>
</evidence>
<evidence type="ECO:0000313" key="13">
    <source>
        <dbReference type="EMBL" id="KRK16528.1"/>
    </source>
</evidence>
<dbReference type="InterPro" id="IPR049035">
    <property type="entry name" value="ADDB_N"/>
</dbReference>
<evidence type="ECO:0000256" key="10">
    <source>
        <dbReference type="HAMAP-Rule" id="MF_01453"/>
    </source>
</evidence>
<reference evidence="13 14" key="1">
    <citation type="journal article" date="2015" name="Genome Announc.">
        <title>Expanding the biotechnology potential of lactobacilli through comparative genomics of 213 strains and associated genera.</title>
        <authorList>
            <person name="Sun Z."/>
            <person name="Harris H.M."/>
            <person name="McCann A."/>
            <person name="Guo C."/>
            <person name="Argimon S."/>
            <person name="Zhang W."/>
            <person name="Yang X."/>
            <person name="Jeffery I.B."/>
            <person name="Cooney J.C."/>
            <person name="Kagawa T.F."/>
            <person name="Liu W."/>
            <person name="Song Y."/>
            <person name="Salvetti E."/>
            <person name="Wrobel A."/>
            <person name="Rasinkangas P."/>
            <person name="Parkhill J."/>
            <person name="Rea M.C."/>
            <person name="O'Sullivan O."/>
            <person name="Ritari J."/>
            <person name="Douillard F.P."/>
            <person name="Paul Ross R."/>
            <person name="Yang R."/>
            <person name="Briner A.E."/>
            <person name="Felis G.E."/>
            <person name="de Vos W.M."/>
            <person name="Barrangou R."/>
            <person name="Klaenhammer T.R."/>
            <person name="Caufield P.W."/>
            <person name="Cui Y."/>
            <person name="Zhang H."/>
            <person name="O'Toole P.W."/>
        </authorList>
    </citation>
    <scope>NUCLEOTIDE SEQUENCE [LARGE SCALE GENOMIC DNA]</scope>
    <source>
        <strain evidence="13 14">DSM 20001</strain>
    </source>
</reference>
<dbReference type="PANTHER" id="PTHR30591:SF1">
    <property type="entry name" value="RECBCD ENZYME SUBUNIT RECC"/>
    <property type="match status" value="1"/>
</dbReference>
<evidence type="ECO:0000256" key="2">
    <source>
        <dbReference type="ARBA" id="ARBA00022741"/>
    </source>
</evidence>
<dbReference type="InterPro" id="IPR014141">
    <property type="entry name" value="DNA_helicase_suRexB"/>
</dbReference>
<evidence type="ECO:0000256" key="7">
    <source>
        <dbReference type="ARBA" id="ARBA00022840"/>
    </source>
</evidence>
<organism evidence="13 14">
    <name type="scientific">Loigolactobacillus coryniformis subsp. coryniformis KCTC 3167 = DSM 20001</name>
    <dbReference type="NCBI Taxonomy" id="913848"/>
    <lineage>
        <taxon>Bacteria</taxon>
        <taxon>Bacillati</taxon>
        <taxon>Bacillota</taxon>
        <taxon>Bacilli</taxon>
        <taxon>Lactobacillales</taxon>
        <taxon>Lactobacillaceae</taxon>
        <taxon>Loigolactobacillus</taxon>
    </lineage>
</organism>
<keyword evidence="5 10" id="KW-0347">Helicase</keyword>
<comment type="miscellaneous">
    <text evidence="10">Despite having helicase-like domains, this subunit does not have helicase activity.</text>
</comment>
<dbReference type="GO" id="GO:0008409">
    <property type="term" value="F:5'-3' exonuclease activity"/>
    <property type="evidence" value="ECO:0007669"/>
    <property type="project" value="UniProtKB-UniRule"/>
</dbReference>
<keyword evidence="4 10" id="KW-0378">Hydrolase</keyword>
<dbReference type="GO" id="GO:0003690">
    <property type="term" value="F:double-stranded DNA binding"/>
    <property type="evidence" value="ECO:0007669"/>
    <property type="project" value="UniProtKB-UniRule"/>
</dbReference>
<evidence type="ECO:0000256" key="8">
    <source>
        <dbReference type="ARBA" id="ARBA00023125"/>
    </source>
</evidence>
<keyword evidence="6 10" id="KW-0269">Exonuclease</keyword>
<dbReference type="GO" id="GO:0000724">
    <property type="term" value="P:double-strand break repair via homologous recombination"/>
    <property type="evidence" value="ECO:0007669"/>
    <property type="project" value="UniProtKB-UniRule"/>
</dbReference>
<dbReference type="HAMAP" id="MF_01453">
    <property type="entry name" value="AddB_type2"/>
    <property type="match status" value="1"/>
</dbReference>
<dbReference type="eggNOG" id="COG3857">
    <property type="taxonomic scope" value="Bacteria"/>
</dbReference>
<evidence type="ECO:0000256" key="5">
    <source>
        <dbReference type="ARBA" id="ARBA00022806"/>
    </source>
</evidence>
<sequence length="1184" mass="135114">MSLKFIFGPASTERRGALVDQLAQQMQADPNGQFFYIVPNHIKFSSEVDILTALKQRRHSKDKVFAASRIQVFSFSRLAWYFMKNTPYYQIPRIGTAGLNMVVYQIMADLADQLTIYRGELTQPGFVAQLVKQLLALKVGCVTAADLQQIADELDSDTDLAAKTHDLALIYTAFEQTMQGRYIENTDLLNALSDYLLQQDLSHTYFYIDGFSQLSAQENRLLLTLIQKATQVTLGLMLDRPYRQQLPEKQALFFHPGQLYHQLYQTARSLHVPILADLQVTEQRVTPDLQRLEAYWQHSTSGSRQLRPEALQNAKSIQIVQADTRQTEIRQVATKIRQMVALQGYRYQDFLVLTRHLDAYETILEPTFREFGIPAFDDLQHHMTDHPLVELINALFAVKQHYYRYQDMMRLLKTELLLPQVNGQPMANQAYRQAVDLTENMVLKYGFSGKQWLRKDDWQFYRFDDQDFGTQSTKDDDSSAQVNLIRHFVRDTLPPFFKKLDQAKNGQAAAQVLYNFLVEHGVVTQLQAWRDQALDQGNLAQAAEPEQTWQIFCTMLDEYVTILGSVSFQATDLLALFQVGFEGASYSQIPSTLDQVLISETGMVQTAMRKVVFMIGSTDQVMPDRIVNNQLLSDVDQEQLTPHLAEGAYLMDDALTQMASEPFLNYTAFLTAREQLIFTYPLADDGSSLKLSPYVERIMNHFQLVPQVAQTRPDITANKIAPFVGSKRSTLSHLIQVSRDAMAQKTQLPPIWLYVYRLLRQDGGYSALTERLLASLNYRNVPQKLRPEIVEALYGKTINTSISKLEEFYQNQYAYFLKYGLKLRERDIFELSPASAGEFYHMALDQLFKRVQAEGQQLAELSTTDVDRLIDSILLKMSTLPQFQILASSNRMAYLARQLTATIKQVAHALQHQGQQTKMTPLRTEVLFGHVGSTDGLAPLQFKLPHGRQVKVRGKIDRIDQMVLGNTRYLGIVDYKSGVRDFDFRDAYYGLSLQMLTYLDAMMRNATDLTADTQLQTKPAGALYLHLQNPKLKLTEVLTKGFDDALLTKNKYQGFLLNDEPLLENLDHELAERTGSSKVYPLTKTNSGYSLKQSRLVTESELALLLTHDEELIQAAALAIFAGELKLNPVKWPNNQTALQYSPFKSIMQFDAMLPENNYRQLTALDRATVLAMLKAEQQQKEDK</sequence>
<comment type="cofactor">
    <cofactor evidence="10">
        <name>Mg(2+)</name>
        <dbReference type="ChEBI" id="CHEBI:18420"/>
    </cofactor>
</comment>
<comment type="similarity">
    <text evidence="10">Belongs to the helicase family. AddB/RexB type 2 subfamily.</text>
</comment>
<evidence type="ECO:0000259" key="11">
    <source>
        <dbReference type="Pfam" id="PF12705"/>
    </source>
</evidence>
<evidence type="ECO:0000256" key="6">
    <source>
        <dbReference type="ARBA" id="ARBA00022839"/>
    </source>
</evidence>
<dbReference type="PATRIC" id="fig|913848.6.peg.1281"/>
<dbReference type="InterPro" id="IPR027417">
    <property type="entry name" value="P-loop_NTPase"/>
</dbReference>
<dbReference type="GO" id="GO:0005524">
    <property type="term" value="F:ATP binding"/>
    <property type="evidence" value="ECO:0007669"/>
    <property type="project" value="UniProtKB-UniRule"/>
</dbReference>
<dbReference type="Pfam" id="PF21445">
    <property type="entry name" value="ADDB_N"/>
    <property type="match status" value="1"/>
</dbReference>
<name>A0A0R1F418_9LACO</name>
<dbReference type="SUPFAM" id="SSF52540">
    <property type="entry name" value="P-loop containing nucleoside triphosphate hydrolases"/>
    <property type="match status" value="1"/>
</dbReference>
<evidence type="ECO:0000256" key="4">
    <source>
        <dbReference type="ARBA" id="ARBA00022801"/>
    </source>
</evidence>
<keyword evidence="3 10" id="KW-0227">DNA damage</keyword>
<keyword evidence="2 10" id="KW-0547">Nucleotide-binding</keyword>
<proteinExistence type="inferred from homology"/>
<dbReference type="EC" id="3.1.-.-" evidence="10"/>
<dbReference type="Gene3D" id="3.40.50.300">
    <property type="entry name" value="P-loop containing nucleotide triphosphate hydrolases"/>
    <property type="match status" value="3"/>
</dbReference>
<dbReference type="Pfam" id="PF12705">
    <property type="entry name" value="PDDEXK_1"/>
    <property type="match status" value="1"/>
</dbReference>
<dbReference type="GeneID" id="65916440"/>
<feature type="domain" description="ATP-dependent helicase/deoxyribonuclease subunit B N-terminal" evidence="12">
    <location>
        <begin position="5"/>
        <end position="293"/>
    </location>
</feature>
<protein>
    <recommendedName>
        <fullName evidence="10">ATP-dependent helicase/deoxyribonuclease subunit B</fullName>
        <ecNumber evidence="10">3.1.-.-</ecNumber>
    </recommendedName>
    <alternativeName>
        <fullName evidence="10">ATP-dependent helicase/nuclease subunit RexB</fullName>
    </alternativeName>
</protein>
<evidence type="ECO:0000256" key="1">
    <source>
        <dbReference type="ARBA" id="ARBA00022722"/>
    </source>
</evidence>
<keyword evidence="8 10" id="KW-0238">DNA-binding</keyword>
<dbReference type="AlphaFoldDB" id="A0A0R1F418"/>
<dbReference type="GO" id="GO:0004386">
    <property type="term" value="F:helicase activity"/>
    <property type="evidence" value="ECO:0007669"/>
    <property type="project" value="UniProtKB-KW"/>
</dbReference>
<dbReference type="Proteomes" id="UP000051181">
    <property type="component" value="Unassembled WGS sequence"/>
</dbReference>
<dbReference type="PANTHER" id="PTHR30591">
    <property type="entry name" value="RECBCD ENZYME SUBUNIT RECC"/>
    <property type="match status" value="1"/>
</dbReference>
<evidence type="ECO:0000259" key="12">
    <source>
        <dbReference type="Pfam" id="PF21445"/>
    </source>
</evidence>
<dbReference type="EMBL" id="AZCN01000031">
    <property type="protein sequence ID" value="KRK16528.1"/>
    <property type="molecule type" value="Genomic_DNA"/>
</dbReference>
<evidence type="ECO:0000313" key="14">
    <source>
        <dbReference type="Proteomes" id="UP000051181"/>
    </source>
</evidence>
<comment type="caution">
    <text evidence="10">Lacks conserved residue(s) required for the propagation of feature annotation.</text>
</comment>
<dbReference type="InterPro" id="IPR038726">
    <property type="entry name" value="PDDEXK_AddAB-type"/>
</dbReference>
<feature type="domain" description="PD-(D/E)XK endonuclease-like" evidence="11">
    <location>
        <begin position="800"/>
        <end position="1059"/>
    </location>
</feature>
<gene>
    <name evidence="10" type="primary">rexB</name>
    <name evidence="13" type="ORF">FD22_GL001243</name>
</gene>
<dbReference type="RefSeq" id="WP_010010217.1">
    <property type="nucleotide sequence ID" value="NZ_AZCN01000031.1"/>
</dbReference>
<comment type="function">
    <text evidence="10">The heterodimer acts as both an ATP-dependent DNA helicase and an ATP-dependent, dual-direction single-stranded exonuclease. Recognizes the chi site generating a DNA molecule suitable for the initiation of homologous recombination. This subunit has 5' -&gt; 3' nuclease activity but not helicase activity.</text>
</comment>
<accession>A0A0R1F418</accession>
<dbReference type="GO" id="GO:0016817">
    <property type="term" value="F:hydrolase activity, acting on acid anhydrides"/>
    <property type="evidence" value="ECO:0007669"/>
    <property type="project" value="InterPro"/>
</dbReference>
<comment type="caution">
    <text evidence="13">The sequence shown here is derived from an EMBL/GenBank/DDBJ whole genome shotgun (WGS) entry which is preliminary data.</text>
</comment>